<dbReference type="Proteomes" id="UP000219559">
    <property type="component" value="Unassembled WGS sequence"/>
</dbReference>
<organism evidence="10 11">
    <name type="scientific">Sediminicola luteus</name>
    <dbReference type="NCBI Taxonomy" id="319238"/>
    <lineage>
        <taxon>Bacteria</taxon>
        <taxon>Pseudomonadati</taxon>
        <taxon>Bacteroidota</taxon>
        <taxon>Flavobacteriia</taxon>
        <taxon>Flavobacteriales</taxon>
        <taxon>Flavobacteriaceae</taxon>
        <taxon>Sediminicola</taxon>
    </lineage>
</organism>
<name>A0A2A4G8F2_9FLAO</name>
<dbReference type="RefSeq" id="WP_097440187.1">
    <property type="nucleotide sequence ID" value="NZ_KZ300476.1"/>
</dbReference>
<dbReference type="PANTHER" id="PTHR41523">
    <property type="entry name" value="TWO-COMPONENT SYSTEM SENSOR PROTEIN"/>
    <property type="match status" value="1"/>
</dbReference>
<dbReference type="Gene3D" id="3.30.565.10">
    <property type="entry name" value="Histidine kinase-like ATPase, C-terminal domain"/>
    <property type="match status" value="1"/>
</dbReference>
<keyword evidence="4" id="KW-0808">Transferase</keyword>
<feature type="transmembrane region" description="Helical" evidence="8">
    <location>
        <begin position="141"/>
        <end position="166"/>
    </location>
</feature>
<evidence type="ECO:0000313" key="11">
    <source>
        <dbReference type="Proteomes" id="UP000219559"/>
    </source>
</evidence>
<reference evidence="10 11" key="1">
    <citation type="submission" date="2017-04" db="EMBL/GenBank/DDBJ databases">
        <title>A new member of the family Flavobacteriaceae isolated from ascidians.</title>
        <authorList>
            <person name="Chen L."/>
        </authorList>
    </citation>
    <scope>NUCLEOTIDE SEQUENCE [LARGE SCALE GENOMIC DNA]</scope>
    <source>
        <strain evidence="10 11">HQA918</strain>
    </source>
</reference>
<evidence type="ECO:0000256" key="6">
    <source>
        <dbReference type="ARBA" id="ARBA00022777"/>
    </source>
</evidence>
<accession>A0A2A4G8F2</accession>
<keyword evidence="5" id="KW-0547">Nucleotide-binding</keyword>
<feature type="domain" description="Histidine kinase" evidence="9">
    <location>
        <begin position="197"/>
        <end position="392"/>
    </location>
</feature>
<dbReference type="InterPro" id="IPR011495">
    <property type="entry name" value="Sig_transdc_His_kin_sub2_dim/P"/>
</dbReference>
<dbReference type="SUPFAM" id="SSF55874">
    <property type="entry name" value="ATPase domain of HSP90 chaperone/DNA topoisomerase II/histidine kinase"/>
    <property type="match status" value="1"/>
</dbReference>
<dbReference type="PANTHER" id="PTHR41523:SF8">
    <property type="entry name" value="ETHYLENE RESPONSE SENSOR PROTEIN"/>
    <property type="match status" value="1"/>
</dbReference>
<keyword evidence="11" id="KW-1185">Reference proteome</keyword>
<keyword evidence="3" id="KW-0597">Phosphoprotein</keyword>
<dbReference type="Pfam" id="PF02518">
    <property type="entry name" value="HATPase_c"/>
    <property type="match status" value="1"/>
</dbReference>
<keyword evidence="8" id="KW-0812">Transmembrane</keyword>
<protein>
    <recommendedName>
        <fullName evidence="2">histidine kinase</fullName>
        <ecNumber evidence="2">2.7.13.3</ecNumber>
    </recommendedName>
</protein>
<proteinExistence type="predicted"/>
<dbReference type="OrthoDB" id="9767435at2"/>
<dbReference type="InterPro" id="IPR003594">
    <property type="entry name" value="HATPase_dom"/>
</dbReference>
<feature type="transmembrane region" description="Helical" evidence="8">
    <location>
        <begin position="118"/>
        <end position="135"/>
    </location>
</feature>
<keyword evidence="8" id="KW-1133">Transmembrane helix</keyword>
<dbReference type="GO" id="GO:0005524">
    <property type="term" value="F:ATP binding"/>
    <property type="evidence" value="ECO:0007669"/>
    <property type="project" value="UniProtKB-KW"/>
</dbReference>
<evidence type="ECO:0000256" key="1">
    <source>
        <dbReference type="ARBA" id="ARBA00000085"/>
    </source>
</evidence>
<dbReference type="EC" id="2.7.13.3" evidence="2"/>
<evidence type="ECO:0000259" key="9">
    <source>
        <dbReference type="PROSITE" id="PS50109"/>
    </source>
</evidence>
<dbReference type="InterPro" id="IPR036890">
    <property type="entry name" value="HATPase_C_sf"/>
</dbReference>
<sequence>MQSTPHPQGHSFSMGPSQKLLIGWGAVLSLSLGAINMGLLPGQWPVIIPFLAFGLINTHNLFTFKKLETATWPNHLGYVSALIGLTVMAMFSGGIQSGYTLLLATIGLMAMASRKNRYALGALILICGLFATNHYTNLPNLIQGSVATTTTFLMFISMGLVGYIYINYHWFVQRKALLQQLGVLETDLRKKDTLLKEIHHRVKNNLQTVSSLLNLQSKNIEAPHIRALFKNSQNRVICMAMVHEMLYQRDDLSKIEYRSYVEQLTGYLLKTAPGGHSRVKLNINVPEIKLNVDTAIPLGLLINETITNSLKYGFTDSMEGEIYIGLTQAENQHFILEIGDNGKGFPAELETDKLDSMGLKLINSLARQLKGSIERDTKKEGTNYIVKFQESQKHFHSVA</sequence>
<feature type="transmembrane region" description="Helical" evidence="8">
    <location>
        <begin position="46"/>
        <end position="64"/>
    </location>
</feature>
<comment type="catalytic activity">
    <reaction evidence="1">
        <text>ATP + protein L-histidine = ADP + protein N-phospho-L-histidine.</text>
        <dbReference type="EC" id="2.7.13.3"/>
    </reaction>
</comment>
<dbReference type="PROSITE" id="PS50109">
    <property type="entry name" value="HIS_KIN"/>
    <property type="match status" value="1"/>
</dbReference>
<dbReference type="AlphaFoldDB" id="A0A2A4G8F2"/>
<keyword evidence="7" id="KW-0067">ATP-binding</keyword>
<evidence type="ECO:0000256" key="3">
    <source>
        <dbReference type="ARBA" id="ARBA00022553"/>
    </source>
</evidence>
<evidence type="ECO:0000256" key="5">
    <source>
        <dbReference type="ARBA" id="ARBA00022741"/>
    </source>
</evidence>
<dbReference type="EMBL" id="NBWU01000002">
    <property type="protein sequence ID" value="PCE64907.1"/>
    <property type="molecule type" value="Genomic_DNA"/>
</dbReference>
<evidence type="ECO:0000256" key="7">
    <source>
        <dbReference type="ARBA" id="ARBA00022840"/>
    </source>
</evidence>
<dbReference type="InterPro" id="IPR005467">
    <property type="entry name" value="His_kinase_dom"/>
</dbReference>
<feature type="transmembrane region" description="Helical" evidence="8">
    <location>
        <begin position="76"/>
        <end position="106"/>
    </location>
</feature>
<evidence type="ECO:0000256" key="8">
    <source>
        <dbReference type="SAM" id="Phobius"/>
    </source>
</evidence>
<comment type="caution">
    <text evidence="10">The sequence shown here is derived from an EMBL/GenBank/DDBJ whole genome shotgun (WGS) entry which is preliminary data.</text>
</comment>
<dbReference type="Gene3D" id="3.30.450.20">
    <property type="entry name" value="PAS domain"/>
    <property type="match status" value="1"/>
</dbReference>
<feature type="transmembrane region" description="Helical" evidence="8">
    <location>
        <begin position="20"/>
        <end position="39"/>
    </location>
</feature>
<keyword evidence="8" id="KW-0472">Membrane</keyword>
<dbReference type="Pfam" id="PF07568">
    <property type="entry name" value="HisKA_2"/>
    <property type="match status" value="1"/>
</dbReference>
<keyword evidence="6" id="KW-0418">Kinase</keyword>
<gene>
    <name evidence="10" type="ORF">B7P33_07015</name>
</gene>
<evidence type="ECO:0000313" key="10">
    <source>
        <dbReference type="EMBL" id="PCE64907.1"/>
    </source>
</evidence>
<dbReference type="GO" id="GO:0004673">
    <property type="term" value="F:protein histidine kinase activity"/>
    <property type="evidence" value="ECO:0007669"/>
    <property type="project" value="UniProtKB-EC"/>
</dbReference>
<evidence type="ECO:0000256" key="2">
    <source>
        <dbReference type="ARBA" id="ARBA00012438"/>
    </source>
</evidence>
<evidence type="ECO:0000256" key="4">
    <source>
        <dbReference type="ARBA" id="ARBA00022679"/>
    </source>
</evidence>